<keyword evidence="10 11" id="KW-0137">Centromere</keyword>
<evidence type="ECO:0000256" key="5">
    <source>
        <dbReference type="ARBA" id="ARBA00022776"/>
    </source>
</evidence>
<evidence type="ECO:0000256" key="10">
    <source>
        <dbReference type="ARBA" id="ARBA00023328"/>
    </source>
</evidence>
<dbReference type="OrthoDB" id="3344830at2759"/>
<dbReference type="PANTHER" id="PTHR22142">
    <property type="match status" value="1"/>
</dbReference>
<dbReference type="GO" id="GO:0051301">
    <property type="term" value="P:cell division"/>
    <property type="evidence" value="ECO:0007669"/>
    <property type="project" value="UniProtKB-UniRule"/>
</dbReference>
<keyword evidence="8 11" id="KW-0539">Nucleus</keyword>
<dbReference type="EMBL" id="PVQB02000895">
    <property type="protein sequence ID" value="KAF4333157.1"/>
    <property type="molecule type" value="Genomic_DNA"/>
</dbReference>
<keyword evidence="5 11" id="KW-0498">Mitosis</keyword>
<evidence type="ECO:0000256" key="6">
    <source>
        <dbReference type="ARBA" id="ARBA00022838"/>
    </source>
</evidence>
<comment type="subcellular location">
    <subcellularLocation>
        <location evidence="1">Cytoplasm</location>
        <location evidence="1">Cytoskeleton</location>
        <location evidence="1">Microtubule organizing center</location>
    </subcellularLocation>
    <subcellularLocation>
        <location evidence="11">Nucleus</location>
    </subcellularLocation>
    <subcellularLocation>
        <location evidence="11">Chromosome</location>
        <location evidence="11">Centromere</location>
        <location evidence="11">Kinetochore</location>
    </subcellularLocation>
</comment>
<dbReference type="SUPFAM" id="SSF143026">
    <property type="entry name" value="Kinetochore globular domain"/>
    <property type="match status" value="1"/>
</dbReference>
<feature type="coiled-coil region" evidence="12">
    <location>
        <begin position="101"/>
        <end position="128"/>
    </location>
</feature>
<sequence length="206" mass="23292">MLLSEEPATASQDLLIHHTIQNFNIAPDKLAVSRVTESLSTLQQARDLRVREAESSLKKLSRQLATHTSRHDDLVASHSSADHASNIARLDTLKFRTAKAAADAETEAERLALTAADLKARLRELELQGVEGDAAANARRRDPVDDEVLLRLKVYRSLGIEIERDEKDGEWSKAVIRNDRKGDVHVVNMDKKFSRFFYANYFWQTL</sequence>
<comment type="similarity">
    <text evidence="2 11">Belongs to the SPC24 family.</text>
</comment>
<evidence type="ECO:0000256" key="1">
    <source>
        <dbReference type="ARBA" id="ARBA00004267"/>
    </source>
</evidence>
<comment type="caution">
    <text evidence="13">The sequence shown here is derived from an EMBL/GenBank/DDBJ whole genome shotgun (WGS) entry which is preliminary data.</text>
</comment>
<dbReference type="GO" id="GO:0005634">
    <property type="term" value="C:nucleus"/>
    <property type="evidence" value="ECO:0007669"/>
    <property type="project" value="UniProtKB-SubCell"/>
</dbReference>
<dbReference type="GO" id="GO:0005815">
    <property type="term" value="C:microtubule organizing center"/>
    <property type="evidence" value="ECO:0007669"/>
    <property type="project" value="UniProtKB-SubCell"/>
</dbReference>
<dbReference type="Pfam" id="PF08286">
    <property type="entry name" value="Spc24"/>
    <property type="match status" value="1"/>
</dbReference>
<evidence type="ECO:0000256" key="8">
    <source>
        <dbReference type="ARBA" id="ARBA00023242"/>
    </source>
</evidence>
<comment type="function">
    <text evidence="11">Acts as a component of the essential kinetochore-associated NDC80 complex, which is required for chromosome segregation and spindle checkpoint activity.</text>
</comment>
<dbReference type="GO" id="GO:0008017">
    <property type="term" value="F:microtubule binding"/>
    <property type="evidence" value="ECO:0007669"/>
    <property type="project" value="TreeGrafter"/>
</dbReference>
<keyword evidence="7 12" id="KW-0175">Coiled coil</keyword>
<evidence type="ECO:0000256" key="9">
    <source>
        <dbReference type="ARBA" id="ARBA00023306"/>
    </source>
</evidence>
<dbReference type="InterPro" id="IPR013252">
    <property type="entry name" value="Ndc80_Spc24"/>
</dbReference>
<protein>
    <recommendedName>
        <fullName evidence="11">Kinetochore protein Spc24</fullName>
    </recommendedName>
</protein>
<evidence type="ECO:0000313" key="13">
    <source>
        <dbReference type="EMBL" id="KAF4333157.1"/>
    </source>
</evidence>
<dbReference type="Gene3D" id="3.30.160.430">
    <property type="match status" value="1"/>
</dbReference>
<keyword evidence="14" id="KW-1185">Reference proteome</keyword>
<dbReference type="AlphaFoldDB" id="A0A9P5A823"/>
<evidence type="ECO:0000256" key="4">
    <source>
        <dbReference type="ARBA" id="ARBA00022618"/>
    </source>
</evidence>
<dbReference type="Proteomes" id="UP000730481">
    <property type="component" value="Unassembled WGS sequence"/>
</dbReference>
<dbReference type="PANTHER" id="PTHR22142:SF2">
    <property type="entry name" value="KINETOCHORE PROTEIN SPC24"/>
    <property type="match status" value="1"/>
</dbReference>
<keyword evidence="4 11" id="KW-0132">Cell division</keyword>
<evidence type="ECO:0000256" key="11">
    <source>
        <dbReference type="RuleBase" id="RU368011"/>
    </source>
</evidence>
<evidence type="ECO:0000313" key="14">
    <source>
        <dbReference type="Proteomes" id="UP000730481"/>
    </source>
</evidence>
<keyword evidence="6 11" id="KW-0995">Kinetochore</keyword>
<dbReference type="GO" id="GO:0031262">
    <property type="term" value="C:Ndc80 complex"/>
    <property type="evidence" value="ECO:0007669"/>
    <property type="project" value="TreeGrafter"/>
</dbReference>
<proteinExistence type="inferred from homology"/>
<organism evidence="13 14">
    <name type="scientific">Fusarium beomiforme</name>
    <dbReference type="NCBI Taxonomy" id="44412"/>
    <lineage>
        <taxon>Eukaryota</taxon>
        <taxon>Fungi</taxon>
        <taxon>Dikarya</taxon>
        <taxon>Ascomycota</taxon>
        <taxon>Pezizomycotina</taxon>
        <taxon>Sordariomycetes</taxon>
        <taxon>Hypocreomycetidae</taxon>
        <taxon>Hypocreales</taxon>
        <taxon>Nectriaceae</taxon>
        <taxon>Fusarium</taxon>
        <taxon>Fusarium burgessii species complex</taxon>
    </lineage>
</organism>
<dbReference type="GO" id="GO:0007059">
    <property type="term" value="P:chromosome segregation"/>
    <property type="evidence" value="ECO:0007669"/>
    <property type="project" value="TreeGrafter"/>
</dbReference>
<gene>
    <name evidence="13" type="ORF">FBEOM_13030</name>
</gene>
<reference evidence="13" key="1">
    <citation type="journal article" date="2017" name="Mycologia">
        <title>Fusarium algeriense, sp. nov., a novel toxigenic crown rot pathogen of durum wheat from Algeria is nested in the Fusarium burgessii species complex.</title>
        <authorList>
            <person name="Laraba I."/>
            <person name="Keddad A."/>
            <person name="Boureghda H."/>
            <person name="Abdallah N."/>
            <person name="Vaughan M.M."/>
            <person name="Proctor R.H."/>
            <person name="Busman M."/>
            <person name="O'Donnell K."/>
        </authorList>
    </citation>
    <scope>NUCLEOTIDE SEQUENCE</scope>
    <source>
        <strain evidence="13">NRRL 25174</strain>
    </source>
</reference>
<evidence type="ECO:0000256" key="12">
    <source>
        <dbReference type="SAM" id="Coils"/>
    </source>
</evidence>
<keyword evidence="9 11" id="KW-0131">Cell cycle</keyword>
<comment type="subunit">
    <text evidence="11">Component of the NDC80 complex.</text>
</comment>
<evidence type="ECO:0000256" key="7">
    <source>
        <dbReference type="ARBA" id="ARBA00023054"/>
    </source>
</evidence>
<dbReference type="InterPro" id="IPR038066">
    <property type="entry name" value="Spc24_Fungi_globular_sf"/>
</dbReference>
<evidence type="ECO:0000256" key="2">
    <source>
        <dbReference type="ARBA" id="ARBA00007804"/>
    </source>
</evidence>
<name>A0A9P5A823_9HYPO</name>
<evidence type="ECO:0000256" key="3">
    <source>
        <dbReference type="ARBA" id="ARBA00022454"/>
    </source>
</evidence>
<reference evidence="13" key="2">
    <citation type="submission" date="2020-02" db="EMBL/GenBank/DDBJ databases">
        <title>Identification and distribution of gene clusters putatively required for synthesis of sphingolipid metabolism inhibitors in phylogenetically diverse species of the filamentous fungus Fusarium.</title>
        <authorList>
            <person name="Kim H.-S."/>
            <person name="Busman M."/>
            <person name="Brown D.W."/>
            <person name="Divon H."/>
            <person name="Uhlig S."/>
            <person name="Proctor R.H."/>
        </authorList>
    </citation>
    <scope>NUCLEOTIDE SEQUENCE</scope>
    <source>
        <strain evidence="13">NRRL 25174</strain>
    </source>
</reference>
<dbReference type="CDD" id="cd11565">
    <property type="entry name" value="RWD_Spc24"/>
    <property type="match status" value="1"/>
</dbReference>
<accession>A0A9P5A823</accession>
<keyword evidence="3 11" id="KW-0158">Chromosome</keyword>